<dbReference type="Pfam" id="PF01088">
    <property type="entry name" value="Peptidase_C12"/>
    <property type="match status" value="1"/>
</dbReference>
<dbReference type="PANTHER" id="PTHR10589">
    <property type="entry name" value="UBIQUITIN CARBOXYL-TERMINAL HYDROLASE"/>
    <property type="match status" value="1"/>
</dbReference>
<dbReference type="GO" id="GO:0006511">
    <property type="term" value="P:ubiquitin-dependent protein catabolic process"/>
    <property type="evidence" value="ECO:0007669"/>
    <property type="project" value="InterPro"/>
</dbReference>
<gene>
    <name evidence="11" type="ORF">OLC1_LOCUS14759</name>
</gene>
<evidence type="ECO:0000256" key="6">
    <source>
        <dbReference type="ARBA" id="ARBA00022801"/>
    </source>
</evidence>
<dbReference type="SUPFAM" id="SSF54001">
    <property type="entry name" value="Cysteine proteinases"/>
    <property type="match status" value="1"/>
</dbReference>
<dbReference type="Gene3D" id="1.20.58.860">
    <property type="match status" value="1"/>
</dbReference>
<evidence type="ECO:0000256" key="9">
    <source>
        <dbReference type="SAM" id="Coils"/>
    </source>
</evidence>
<evidence type="ECO:0000256" key="2">
    <source>
        <dbReference type="ARBA" id="ARBA00009326"/>
    </source>
</evidence>
<dbReference type="InterPro" id="IPR038765">
    <property type="entry name" value="Papain-like_cys_pep_sf"/>
</dbReference>
<evidence type="ECO:0000256" key="1">
    <source>
        <dbReference type="ARBA" id="ARBA00000707"/>
    </source>
</evidence>
<name>A0AAV1DED8_OLDCO</name>
<dbReference type="AlphaFoldDB" id="A0AAV1DED8"/>
<dbReference type="InterPro" id="IPR036959">
    <property type="entry name" value="Peptidase_C12_UCH_sf"/>
</dbReference>
<keyword evidence="6" id="KW-0378">Hydrolase</keyword>
<comment type="catalytic activity">
    <reaction evidence="1">
        <text>Thiol-dependent hydrolysis of ester, thioester, amide, peptide and isopeptide bonds formed by the C-terminal Gly of ubiquitin (a 76-residue protein attached to proteins as an intracellular targeting signal).</text>
        <dbReference type="EC" id="3.4.19.12"/>
    </reaction>
</comment>
<feature type="coiled-coil region" evidence="9">
    <location>
        <begin position="273"/>
        <end position="303"/>
    </location>
</feature>
<evidence type="ECO:0000256" key="3">
    <source>
        <dbReference type="ARBA" id="ARBA00012759"/>
    </source>
</evidence>
<accession>A0AAV1DED8</accession>
<sequence length="330" mass="37632">MFFYWIIISYTRLGQLPLPLIAAAATFATPLRDGLRFFIGKMPWCKIEPDPGVFTELKQQMEVKGVQVKELYSLDLDSLNSLRPVYGLIFLFKWRPGEKDDRVIIKDQPVATATATASAAVTTACFHSDAINHRGKGKRRRRRWWKGGAIGPKLSSLREFTKNFPPELKGLAINNSEAVRTAHNSFATLEPEQRAAGKDDDVYHYISYIHVDGVLYELDGLKEGSLLALGRGLGGHSDLDWLRMVTPVIQERIERERILQQLATLQTERLVDNNNVEALNKQLSEINAEIEAATEKILIEEEKFKKWGIENMRHKHKYIPFTVRLSEDSR</sequence>
<dbReference type="GO" id="GO:0005737">
    <property type="term" value="C:cytoplasm"/>
    <property type="evidence" value="ECO:0007669"/>
    <property type="project" value="TreeGrafter"/>
</dbReference>
<dbReference type="EC" id="3.4.19.12" evidence="3"/>
<evidence type="ECO:0000256" key="7">
    <source>
        <dbReference type="ARBA" id="ARBA00022807"/>
    </source>
</evidence>
<evidence type="ECO:0000313" key="11">
    <source>
        <dbReference type="EMBL" id="CAI9106226.1"/>
    </source>
</evidence>
<evidence type="ECO:0000256" key="4">
    <source>
        <dbReference type="ARBA" id="ARBA00022670"/>
    </source>
</evidence>
<dbReference type="PROSITE" id="PS52048">
    <property type="entry name" value="UCH_DOMAIN"/>
    <property type="match status" value="1"/>
</dbReference>
<evidence type="ECO:0000259" key="10">
    <source>
        <dbReference type="PROSITE" id="PS52048"/>
    </source>
</evidence>
<dbReference type="Gene3D" id="3.40.532.10">
    <property type="entry name" value="Peptidase C12, ubiquitin carboxyl-terminal hydrolase"/>
    <property type="match status" value="1"/>
</dbReference>
<keyword evidence="7" id="KW-0788">Thiol protease</keyword>
<comment type="similarity">
    <text evidence="2 8">Belongs to the peptidase C12 family.</text>
</comment>
<evidence type="ECO:0000313" key="12">
    <source>
        <dbReference type="Proteomes" id="UP001161247"/>
    </source>
</evidence>
<protein>
    <recommendedName>
        <fullName evidence="3">ubiquitinyl hydrolase 1</fullName>
        <ecNumber evidence="3">3.4.19.12</ecNumber>
    </recommendedName>
</protein>
<dbReference type="GO" id="GO:0016579">
    <property type="term" value="P:protein deubiquitination"/>
    <property type="evidence" value="ECO:0007669"/>
    <property type="project" value="TreeGrafter"/>
</dbReference>
<dbReference type="InterPro" id="IPR041507">
    <property type="entry name" value="UCH_C"/>
</dbReference>
<proteinExistence type="inferred from homology"/>
<evidence type="ECO:0000256" key="8">
    <source>
        <dbReference type="PROSITE-ProRule" id="PRU01393"/>
    </source>
</evidence>
<organism evidence="11 12">
    <name type="scientific">Oldenlandia corymbosa var. corymbosa</name>
    <dbReference type="NCBI Taxonomy" id="529605"/>
    <lineage>
        <taxon>Eukaryota</taxon>
        <taxon>Viridiplantae</taxon>
        <taxon>Streptophyta</taxon>
        <taxon>Embryophyta</taxon>
        <taxon>Tracheophyta</taxon>
        <taxon>Spermatophyta</taxon>
        <taxon>Magnoliopsida</taxon>
        <taxon>eudicotyledons</taxon>
        <taxon>Gunneridae</taxon>
        <taxon>Pentapetalae</taxon>
        <taxon>asterids</taxon>
        <taxon>lamiids</taxon>
        <taxon>Gentianales</taxon>
        <taxon>Rubiaceae</taxon>
        <taxon>Rubioideae</taxon>
        <taxon>Spermacoceae</taxon>
        <taxon>Hedyotis-Oldenlandia complex</taxon>
        <taxon>Oldenlandia</taxon>
    </lineage>
</organism>
<comment type="caution">
    <text evidence="8">Lacks conserved residue(s) required for the propagation of feature annotation.</text>
</comment>
<dbReference type="Proteomes" id="UP001161247">
    <property type="component" value="Chromosome 5"/>
</dbReference>
<dbReference type="GO" id="GO:0004843">
    <property type="term" value="F:cysteine-type deubiquitinase activity"/>
    <property type="evidence" value="ECO:0007669"/>
    <property type="project" value="UniProtKB-EC"/>
</dbReference>
<dbReference type="PANTHER" id="PTHR10589:SF16">
    <property type="entry name" value="UBIQUITIN CARBOXYL-TERMINAL HYDROLASE ISOZYME L5"/>
    <property type="match status" value="1"/>
</dbReference>
<keyword evidence="5" id="KW-0833">Ubl conjugation pathway</keyword>
<dbReference type="EMBL" id="OX459122">
    <property type="protein sequence ID" value="CAI9106226.1"/>
    <property type="molecule type" value="Genomic_DNA"/>
</dbReference>
<dbReference type="InterPro" id="IPR001578">
    <property type="entry name" value="Peptidase_C12_UCH"/>
</dbReference>
<reference evidence="11" key="1">
    <citation type="submission" date="2023-03" db="EMBL/GenBank/DDBJ databases">
        <authorList>
            <person name="Julca I."/>
        </authorList>
    </citation>
    <scope>NUCLEOTIDE SEQUENCE</scope>
</reference>
<keyword evidence="9" id="KW-0175">Coiled coil</keyword>
<dbReference type="Pfam" id="PF18031">
    <property type="entry name" value="UCH_C"/>
    <property type="match status" value="1"/>
</dbReference>
<feature type="domain" description="UCH catalytic" evidence="10">
    <location>
        <begin position="43"/>
        <end position="272"/>
    </location>
</feature>
<keyword evidence="4" id="KW-0645">Protease</keyword>
<evidence type="ECO:0000256" key="5">
    <source>
        <dbReference type="ARBA" id="ARBA00022786"/>
    </source>
</evidence>
<keyword evidence="12" id="KW-1185">Reference proteome</keyword>